<dbReference type="InterPro" id="IPR036071">
    <property type="entry name" value="AMMECR1_dom_sf"/>
</dbReference>
<comment type="similarity">
    <text evidence="1">Belongs to the MEMO1 family.</text>
</comment>
<name>A0A0F0CW91_9BACT</name>
<accession>A0A0F0CW91</accession>
<dbReference type="InterPro" id="IPR023473">
    <property type="entry name" value="AMMECR1"/>
</dbReference>
<organism evidence="3 4">
    <name type="scientific">Candidatus Omnitrophus magneticus</name>
    <dbReference type="NCBI Taxonomy" id="1609969"/>
    <lineage>
        <taxon>Bacteria</taxon>
        <taxon>Pseudomonadati</taxon>
        <taxon>Candidatus Omnitrophota</taxon>
        <taxon>Candidatus Omnitrophus</taxon>
    </lineage>
</organism>
<comment type="caution">
    <text evidence="3">The sequence shown here is derived from an EMBL/GenBank/DDBJ whole genome shotgun (WGS) entry which is preliminary data.</text>
</comment>
<dbReference type="NCBIfam" id="TIGR04335">
    <property type="entry name" value="AmmeMemoSam_A"/>
    <property type="match status" value="1"/>
</dbReference>
<evidence type="ECO:0000313" key="3">
    <source>
        <dbReference type="EMBL" id="KJJ85695.1"/>
    </source>
</evidence>
<dbReference type="InterPro" id="IPR002737">
    <property type="entry name" value="MEMO1_fam"/>
</dbReference>
<dbReference type="InterPro" id="IPR027485">
    <property type="entry name" value="AMMECR1_N"/>
</dbReference>
<dbReference type="InterPro" id="IPR027623">
    <property type="entry name" value="AmmeMemoSam_A"/>
</dbReference>
<dbReference type="EMBL" id="JYNY01000092">
    <property type="protein sequence ID" value="KJJ85695.1"/>
    <property type="molecule type" value="Genomic_DNA"/>
</dbReference>
<dbReference type="PANTHER" id="PTHR11060">
    <property type="entry name" value="PROTEIN MEMO1"/>
    <property type="match status" value="1"/>
</dbReference>
<evidence type="ECO:0000313" key="4">
    <source>
        <dbReference type="Proteomes" id="UP000033428"/>
    </source>
</evidence>
<evidence type="ECO:0000256" key="1">
    <source>
        <dbReference type="ARBA" id="ARBA00006315"/>
    </source>
</evidence>
<feature type="domain" description="AMMECR1" evidence="2">
    <location>
        <begin position="334"/>
        <end position="513"/>
    </location>
</feature>
<dbReference type="NCBIfam" id="TIGR04336">
    <property type="entry name" value="AmmeMemoSam_B"/>
    <property type="match status" value="1"/>
</dbReference>
<dbReference type="CDD" id="cd07361">
    <property type="entry name" value="MEMO_like"/>
    <property type="match status" value="1"/>
</dbReference>
<dbReference type="Pfam" id="PF01871">
    <property type="entry name" value="AMMECR1"/>
    <property type="match status" value="1"/>
</dbReference>
<dbReference type="SUPFAM" id="SSF143447">
    <property type="entry name" value="AMMECR1-like"/>
    <property type="match status" value="1"/>
</dbReference>
<sequence length="513" mass="57568">MLGFLVYTLKWGLMFKNLILTSLFFPLFAIPSFGAKEMDLAGTWYNANPDKLRAELNGYLTNAKINKINGDTIAFIVPHAGLRFSGEIAAYTYKTLSEQKPEVIILAAFSHKTHFDGIAILDDDSCNTPFGPIKIEKNLVQEFKKYNNKIISYPVAFKDENSIELQFPFIKIVLPDTKLVVFAFGSHEYKDIEVLSDTLYNVLKNKKNYVILASTDMSHFLPYKEAVRVDNITLSYLKELDAEKLYRVSEFNNHGLLCGFTPVCAAISAAKKLGANEVKILKYANSGDTSGMKDSVVGYVSAAFLKTDKSAEKKTENTSRTRAEIKKDTTMNTEQKKKLLEIARNSLKYYLETGKKLEINIEDKLLLKELGAFVTLHKYGQLRGCIGHITAQGPLYLTVRDMAIAAGTTDPRFSPVRIQEMDSIDIEISVLSQPEKIKDYKKIEMGNHGVIVQQGFKSGVYLPQVATETGWSREEFMNSLCAHKTGIESNAWKTGACDIYIFTAEVFGEKINE</sequence>
<protein>
    <submittedName>
        <fullName evidence="3">Dioxygenase</fullName>
    </submittedName>
</protein>
<dbReference type="PROSITE" id="PS51112">
    <property type="entry name" value="AMMECR1"/>
    <property type="match status" value="1"/>
</dbReference>
<gene>
    <name evidence="3" type="ORF">OMAG_000457</name>
</gene>
<dbReference type="Proteomes" id="UP000033428">
    <property type="component" value="Unassembled WGS sequence"/>
</dbReference>
<dbReference type="Gene3D" id="3.30.1490.150">
    <property type="entry name" value="Hypothetical protein ph0010, domain 2"/>
    <property type="match status" value="1"/>
</dbReference>
<dbReference type="AlphaFoldDB" id="A0A0F0CW91"/>
<dbReference type="PANTHER" id="PTHR11060:SF0">
    <property type="entry name" value="PROTEIN MEMO1"/>
    <property type="match status" value="1"/>
</dbReference>
<dbReference type="GO" id="GO:0051213">
    <property type="term" value="F:dioxygenase activity"/>
    <property type="evidence" value="ECO:0007669"/>
    <property type="project" value="UniProtKB-KW"/>
</dbReference>
<dbReference type="Gene3D" id="3.40.830.10">
    <property type="entry name" value="LigB-like"/>
    <property type="match status" value="1"/>
</dbReference>
<dbReference type="InterPro" id="IPR002733">
    <property type="entry name" value="AMMECR1_domain"/>
</dbReference>
<proteinExistence type="inferred from homology"/>
<evidence type="ECO:0000259" key="2">
    <source>
        <dbReference type="PROSITE" id="PS51112"/>
    </source>
</evidence>
<keyword evidence="3" id="KW-0560">Oxidoreductase</keyword>
<dbReference type="Gene3D" id="3.30.700.20">
    <property type="entry name" value="Hypothetical protein ph0010, domain 1"/>
    <property type="match status" value="1"/>
</dbReference>
<dbReference type="NCBIfam" id="TIGR00296">
    <property type="entry name" value="TIGR00296 family protein"/>
    <property type="match status" value="1"/>
</dbReference>
<reference evidence="3 4" key="1">
    <citation type="submission" date="2015-02" db="EMBL/GenBank/DDBJ databases">
        <title>Single-cell genomics of uncultivated deep-branching MTB reveals a conserved set of magnetosome genes.</title>
        <authorList>
            <person name="Kolinko S."/>
            <person name="Richter M."/>
            <person name="Glockner F.O."/>
            <person name="Brachmann A."/>
            <person name="Schuler D."/>
        </authorList>
    </citation>
    <scope>NUCLEOTIDE SEQUENCE [LARGE SCALE GENOMIC DNA]</scope>
    <source>
        <strain evidence="3">SKK-01</strain>
    </source>
</reference>
<keyword evidence="4" id="KW-1185">Reference proteome</keyword>
<dbReference type="Pfam" id="PF01875">
    <property type="entry name" value="Memo"/>
    <property type="match status" value="1"/>
</dbReference>
<keyword evidence="3" id="KW-0223">Dioxygenase</keyword>